<dbReference type="GO" id="GO:0003964">
    <property type="term" value="F:RNA-directed DNA polymerase activity"/>
    <property type="evidence" value="ECO:0007669"/>
    <property type="project" value="UniProtKB-KW"/>
</dbReference>
<keyword evidence="16" id="KW-1185">Reference proteome</keyword>
<dbReference type="SUPFAM" id="SSF53098">
    <property type="entry name" value="Ribonuclease H-like"/>
    <property type="match status" value="1"/>
</dbReference>
<dbReference type="PANTHER" id="PTHR37984">
    <property type="entry name" value="PROTEIN CBG26694"/>
    <property type="match status" value="1"/>
</dbReference>
<evidence type="ECO:0000256" key="9">
    <source>
        <dbReference type="ARBA" id="ARBA00022932"/>
    </source>
</evidence>
<keyword evidence="9" id="KW-0239">DNA-directed DNA polymerase</keyword>
<dbReference type="InterPro" id="IPR012337">
    <property type="entry name" value="RNaseH-like_sf"/>
</dbReference>
<evidence type="ECO:0000256" key="11">
    <source>
        <dbReference type="ARBA" id="ARBA00023172"/>
    </source>
</evidence>
<dbReference type="GO" id="GO:0003887">
    <property type="term" value="F:DNA-directed DNA polymerase activity"/>
    <property type="evidence" value="ECO:0007669"/>
    <property type="project" value="UniProtKB-KW"/>
</dbReference>
<dbReference type="Ensembl" id="ENSCCRT00000112043.1">
    <property type="protein sequence ID" value="ENSCCRP00000138447.1"/>
    <property type="gene ID" value="ENSCCRG00000082660.1"/>
</dbReference>
<keyword evidence="6" id="KW-0460">Magnesium</keyword>
<keyword evidence="9" id="KW-0548">Nucleotidyltransferase</keyword>
<dbReference type="Pfam" id="PF00665">
    <property type="entry name" value="rve"/>
    <property type="match status" value="1"/>
</dbReference>
<keyword evidence="3" id="KW-0479">Metal-binding</keyword>
<dbReference type="Proteomes" id="UP001108240">
    <property type="component" value="Unplaced"/>
</dbReference>
<sequence length="572" mass="65859">MKKSQKSQNPSSLTRLFVNPIQWDLDELLLEQSQHQPVPPTCPAGKIYVPEDHCTSLISSAHASVGKGHPGVSKTLTALQRKYWWPRMQEDIKEFIQGCALCAMTKVPRHLPTGKLLPLPIPHCPWSHIGLDFITNLPASDGNTCILVAIDRFSKACRLIPLKGLPTAFETAELLFNHVFRNFGIPEDIVSDRGPQFISRVWKSFLALLNVTVSLTSGYHPQANGQTERKIQDISRFLRTFCHRNQNLWNRYLVWAEYPQNSLRQTSTNLTPFQCILGYQPPLFPWSVEPSEVPAVNAWFRNSERVWNQAHHHLQRSVNRHQHFANIHRQQAPTYQPGQLVWLSTRDIRLRQPCRKLSSRYIGPFPVERQINPVTYRLQLPAQYRIHPTFHVSLLKPHHLPVSVPSADPVPDDNPPLPPIDTEPIYNVREILDSRRRVGRIEYLVDWEDYGPEERCWVPRQDILDPNLLTEFQAQHPERDPLRGPEADPHDVGEQGPLAQTLEGFLRNLRSLIPLRSLVSRMCRASTLNISSPTPKERTSISYPDCVALTFRLRTYSPEPHRSRSDRHRIRT</sequence>
<keyword evidence="8" id="KW-0695">RNA-directed DNA polymerase</keyword>
<dbReference type="Pfam" id="PF24626">
    <property type="entry name" value="SH3_Tf2-1"/>
    <property type="match status" value="1"/>
</dbReference>
<dbReference type="GO" id="GO:0004190">
    <property type="term" value="F:aspartic-type endopeptidase activity"/>
    <property type="evidence" value="ECO:0007669"/>
    <property type="project" value="UniProtKB-KW"/>
</dbReference>
<reference evidence="15" key="1">
    <citation type="submission" date="2025-08" db="UniProtKB">
        <authorList>
            <consortium name="Ensembl"/>
        </authorList>
    </citation>
    <scope>IDENTIFICATION</scope>
</reference>
<evidence type="ECO:0000256" key="10">
    <source>
        <dbReference type="ARBA" id="ARBA00023125"/>
    </source>
</evidence>
<dbReference type="InterPro" id="IPR056924">
    <property type="entry name" value="SH3_Tf2-1"/>
</dbReference>
<dbReference type="GO" id="GO:0003677">
    <property type="term" value="F:DNA binding"/>
    <property type="evidence" value="ECO:0007669"/>
    <property type="project" value="UniProtKB-KW"/>
</dbReference>
<evidence type="ECO:0000259" key="13">
    <source>
        <dbReference type="PROSITE" id="PS50013"/>
    </source>
</evidence>
<dbReference type="Gene3D" id="3.30.420.10">
    <property type="entry name" value="Ribonuclease H-like superfamily/Ribonuclease H"/>
    <property type="match status" value="1"/>
</dbReference>
<organism evidence="15 16">
    <name type="scientific">Cyprinus carpio carpio</name>
    <dbReference type="NCBI Taxonomy" id="630221"/>
    <lineage>
        <taxon>Eukaryota</taxon>
        <taxon>Metazoa</taxon>
        <taxon>Chordata</taxon>
        <taxon>Craniata</taxon>
        <taxon>Vertebrata</taxon>
        <taxon>Euteleostomi</taxon>
        <taxon>Actinopterygii</taxon>
        <taxon>Neopterygii</taxon>
        <taxon>Teleostei</taxon>
        <taxon>Ostariophysi</taxon>
        <taxon>Cypriniformes</taxon>
        <taxon>Cyprinidae</taxon>
        <taxon>Cyprininae</taxon>
        <taxon>Cyprinus</taxon>
    </lineage>
</organism>
<evidence type="ECO:0000313" key="15">
    <source>
        <dbReference type="Ensembl" id="ENSCCRP00000138447.1"/>
    </source>
</evidence>
<dbReference type="Gene3D" id="1.10.340.70">
    <property type="match status" value="1"/>
</dbReference>
<evidence type="ECO:0000256" key="12">
    <source>
        <dbReference type="ARBA" id="ARBA00039658"/>
    </source>
</evidence>
<feature type="domain" description="Integrase catalytic" evidence="14">
    <location>
        <begin position="121"/>
        <end position="280"/>
    </location>
</feature>
<evidence type="ECO:0000256" key="4">
    <source>
        <dbReference type="ARBA" id="ARBA00022750"/>
    </source>
</evidence>
<dbReference type="InterPro" id="IPR001584">
    <property type="entry name" value="Integrase_cat-core"/>
</dbReference>
<comment type="subcellular location">
    <subcellularLocation>
        <location evidence="1">Nucleus</location>
    </subcellularLocation>
</comment>
<dbReference type="InterPro" id="IPR016197">
    <property type="entry name" value="Chromo-like_dom_sf"/>
</dbReference>
<evidence type="ECO:0000256" key="6">
    <source>
        <dbReference type="ARBA" id="ARBA00022842"/>
    </source>
</evidence>
<accession>A0A9J8A0T7</accession>
<proteinExistence type="predicted"/>
<evidence type="ECO:0000256" key="2">
    <source>
        <dbReference type="ARBA" id="ARBA00022670"/>
    </source>
</evidence>
<evidence type="ECO:0000259" key="14">
    <source>
        <dbReference type="PROSITE" id="PS50994"/>
    </source>
</evidence>
<dbReference type="PROSITE" id="PS50013">
    <property type="entry name" value="CHROMO_2"/>
    <property type="match status" value="1"/>
</dbReference>
<dbReference type="InterPro" id="IPR000953">
    <property type="entry name" value="Chromo/chromo_shadow_dom"/>
</dbReference>
<dbReference type="InterPro" id="IPR041588">
    <property type="entry name" value="Integrase_H2C2"/>
</dbReference>
<dbReference type="InterPro" id="IPR036397">
    <property type="entry name" value="RNaseH_sf"/>
</dbReference>
<dbReference type="AlphaFoldDB" id="A0A9J8A0T7"/>
<dbReference type="SMART" id="SM00298">
    <property type="entry name" value="CHROMO"/>
    <property type="match status" value="1"/>
</dbReference>
<dbReference type="Gene3D" id="2.40.50.40">
    <property type="match status" value="1"/>
</dbReference>
<evidence type="ECO:0000256" key="3">
    <source>
        <dbReference type="ARBA" id="ARBA00022723"/>
    </source>
</evidence>
<dbReference type="PROSITE" id="PS50994">
    <property type="entry name" value="INTEGRASE"/>
    <property type="match status" value="1"/>
</dbReference>
<evidence type="ECO:0000256" key="7">
    <source>
        <dbReference type="ARBA" id="ARBA00022908"/>
    </source>
</evidence>
<dbReference type="InterPro" id="IPR050951">
    <property type="entry name" value="Retrovirus_Pol_polyprotein"/>
</dbReference>
<dbReference type="Pfam" id="PF00385">
    <property type="entry name" value="Chromo"/>
    <property type="match status" value="1"/>
</dbReference>
<dbReference type="GeneTree" id="ENSGT00940000163772"/>
<dbReference type="FunFam" id="3.30.420.10:FF:000032">
    <property type="entry name" value="Retrovirus-related Pol polyprotein from transposon 297-like Protein"/>
    <property type="match status" value="1"/>
</dbReference>
<dbReference type="SUPFAM" id="SSF54160">
    <property type="entry name" value="Chromo domain-like"/>
    <property type="match status" value="1"/>
</dbReference>
<reference evidence="15" key="2">
    <citation type="submission" date="2025-09" db="UniProtKB">
        <authorList>
            <consortium name="Ensembl"/>
        </authorList>
    </citation>
    <scope>IDENTIFICATION</scope>
</reference>
<dbReference type="GO" id="GO:0005634">
    <property type="term" value="C:nucleus"/>
    <property type="evidence" value="ECO:0007669"/>
    <property type="project" value="UniProtKB-SubCell"/>
</dbReference>
<dbReference type="Pfam" id="PF17921">
    <property type="entry name" value="Integrase_H2C2"/>
    <property type="match status" value="1"/>
</dbReference>
<name>A0A9J8A0T7_CYPCA</name>
<evidence type="ECO:0000256" key="1">
    <source>
        <dbReference type="ARBA" id="ARBA00004123"/>
    </source>
</evidence>
<dbReference type="GO" id="GO:0046872">
    <property type="term" value="F:metal ion binding"/>
    <property type="evidence" value="ECO:0007669"/>
    <property type="project" value="UniProtKB-KW"/>
</dbReference>
<evidence type="ECO:0000256" key="5">
    <source>
        <dbReference type="ARBA" id="ARBA00022801"/>
    </source>
</evidence>
<dbReference type="GO" id="GO:0015074">
    <property type="term" value="P:DNA integration"/>
    <property type="evidence" value="ECO:0007669"/>
    <property type="project" value="UniProtKB-KW"/>
</dbReference>
<keyword evidence="5" id="KW-0378">Hydrolase</keyword>
<dbReference type="GO" id="GO:0006310">
    <property type="term" value="P:DNA recombination"/>
    <property type="evidence" value="ECO:0007669"/>
    <property type="project" value="UniProtKB-KW"/>
</dbReference>
<evidence type="ECO:0000256" key="8">
    <source>
        <dbReference type="ARBA" id="ARBA00022918"/>
    </source>
</evidence>
<keyword evidence="10" id="KW-0238">DNA-binding</keyword>
<feature type="domain" description="Chromo" evidence="13">
    <location>
        <begin position="426"/>
        <end position="484"/>
    </location>
</feature>
<keyword evidence="4" id="KW-0064">Aspartyl protease</keyword>
<dbReference type="InterPro" id="IPR023780">
    <property type="entry name" value="Chromo_domain"/>
</dbReference>
<keyword evidence="7" id="KW-0229">DNA integration</keyword>
<dbReference type="PANTHER" id="PTHR37984:SF15">
    <property type="entry name" value="INTEGRASE CATALYTIC DOMAIN-CONTAINING PROTEIN"/>
    <property type="match status" value="1"/>
</dbReference>
<dbReference type="GO" id="GO:0006508">
    <property type="term" value="P:proteolysis"/>
    <property type="evidence" value="ECO:0007669"/>
    <property type="project" value="UniProtKB-KW"/>
</dbReference>
<protein>
    <recommendedName>
        <fullName evidence="12">Gypsy retrotransposon integrase-like protein 1</fullName>
    </recommendedName>
</protein>
<keyword evidence="9" id="KW-0808">Transferase</keyword>
<evidence type="ECO:0000313" key="16">
    <source>
        <dbReference type="Proteomes" id="UP001108240"/>
    </source>
</evidence>
<keyword evidence="2" id="KW-0645">Protease</keyword>
<keyword evidence="11" id="KW-0233">DNA recombination</keyword>